<dbReference type="PROSITE" id="PS00764">
    <property type="entry name" value="ENDONUCLEASE_III_1"/>
    <property type="match status" value="1"/>
</dbReference>
<keyword evidence="13" id="KW-0539">Nucleus</keyword>
<comment type="cofactor">
    <cofactor evidence="1">
        <name>[4Fe-4S] cluster</name>
        <dbReference type="ChEBI" id="CHEBI:49883"/>
    </cofactor>
</comment>
<evidence type="ECO:0000256" key="4">
    <source>
        <dbReference type="ARBA" id="ARBA00022723"/>
    </source>
</evidence>
<dbReference type="GO" id="GO:0046872">
    <property type="term" value="F:metal ion binding"/>
    <property type="evidence" value="ECO:0007669"/>
    <property type="project" value="UniProtKB-KW"/>
</dbReference>
<dbReference type="Pfam" id="PF00730">
    <property type="entry name" value="HhH-GPD"/>
    <property type="match status" value="1"/>
</dbReference>
<dbReference type="Pfam" id="PF00633">
    <property type="entry name" value="HHH"/>
    <property type="match status" value="1"/>
</dbReference>
<keyword evidence="4" id="KW-0479">Metal-binding</keyword>
<dbReference type="EC" id="4.2.99.18" evidence="13"/>
<evidence type="ECO:0000313" key="15">
    <source>
        <dbReference type="Proteomes" id="UP000887540"/>
    </source>
</evidence>
<dbReference type="EC" id="3.2.2.-" evidence="13"/>
<keyword evidence="9" id="KW-0411">Iron-sulfur</keyword>
<comment type="similarity">
    <text evidence="2 13">Belongs to the Nth/MutY family.</text>
</comment>
<keyword evidence="8" id="KW-0408">Iron</keyword>
<evidence type="ECO:0000256" key="13">
    <source>
        <dbReference type="HAMAP-Rule" id="MF_03183"/>
    </source>
</evidence>
<dbReference type="InterPro" id="IPR004035">
    <property type="entry name" value="Endouclease-III_FeS-bd_BS"/>
</dbReference>
<keyword evidence="11 13" id="KW-0456">Lyase</keyword>
<dbReference type="InterPro" id="IPR011257">
    <property type="entry name" value="DNA_glycosylase"/>
</dbReference>
<dbReference type="Gene3D" id="1.10.340.30">
    <property type="entry name" value="Hypothetical protein, domain 2"/>
    <property type="match status" value="1"/>
</dbReference>
<keyword evidence="3" id="KW-0004">4Fe-4S</keyword>
<dbReference type="SUPFAM" id="SSF48150">
    <property type="entry name" value="DNA-glycosylase"/>
    <property type="match status" value="1"/>
</dbReference>
<dbReference type="Proteomes" id="UP000887540">
    <property type="component" value="Unplaced"/>
</dbReference>
<dbReference type="InterPro" id="IPR000445">
    <property type="entry name" value="HhH_motif"/>
</dbReference>
<evidence type="ECO:0000256" key="6">
    <source>
        <dbReference type="ARBA" id="ARBA00022801"/>
    </source>
</evidence>
<dbReference type="InterPro" id="IPR030841">
    <property type="entry name" value="NTH1"/>
</dbReference>
<keyword evidence="12 13" id="KW-0326">Glycosidase</keyword>
<dbReference type="SMART" id="SM00478">
    <property type="entry name" value="ENDO3c"/>
    <property type="match status" value="1"/>
</dbReference>
<evidence type="ECO:0000256" key="7">
    <source>
        <dbReference type="ARBA" id="ARBA00022946"/>
    </source>
</evidence>
<dbReference type="HAMAP" id="MF_03183">
    <property type="entry name" value="Endonuclease_III_Nth"/>
    <property type="match status" value="1"/>
</dbReference>
<reference evidence="16" key="1">
    <citation type="submission" date="2022-11" db="UniProtKB">
        <authorList>
            <consortium name="WormBaseParasite"/>
        </authorList>
    </citation>
    <scope>IDENTIFICATION</scope>
</reference>
<dbReference type="PANTHER" id="PTHR43286">
    <property type="entry name" value="ENDONUCLEASE III-LIKE PROTEIN 1"/>
    <property type="match status" value="1"/>
</dbReference>
<keyword evidence="10 13" id="KW-0234">DNA repair</keyword>
<sequence length="297" mass="33410">MKRVYQKRKETTKTLVPDIESCENQPTTSSVIVKTEEENAMDLKKMRKSSDFSPIDDTYVVSKKSMVTISGRMAEQIQRIEQMRLAADAPVDTMGCHMLADKTADPKVYRFQILVGLMLSSQTKDQVTSAAMERLKNYGLTIENIEKIPNPDLEKLLAPVGFYKRKAEYLKKVAVILKKSYHSDIPATLKELCDLPGVGPKMANLALQVAWEKVEGIGVDTHVHRIANRLGWIKTKTPIETEKHLTGILPRERWQTINKLLVGFGQQICLPVKPKCTECLNRDICPASTAKPKKSVS</sequence>
<gene>
    <name evidence="13" type="primary">NTH1</name>
</gene>
<evidence type="ECO:0000256" key="8">
    <source>
        <dbReference type="ARBA" id="ARBA00023004"/>
    </source>
</evidence>
<evidence type="ECO:0000256" key="5">
    <source>
        <dbReference type="ARBA" id="ARBA00022763"/>
    </source>
</evidence>
<feature type="domain" description="HhH-GPD" evidence="14">
    <location>
        <begin position="119"/>
        <end position="267"/>
    </location>
</feature>
<dbReference type="GO" id="GO:0051539">
    <property type="term" value="F:4 iron, 4 sulfur cluster binding"/>
    <property type="evidence" value="ECO:0007669"/>
    <property type="project" value="UniProtKB-KW"/>
</dbReference>
<dbReference type="GO" id="GO:0006289">
    <property type="term" value="P:nucleotide-excision repair"/>
    <property type="evidence" value="ECO:0007669"/>
    <property type="project" value="TreeGrafter"/>
</dbReference>
<dbReference type="FunFam" id="1.10.340.30:FF:000005">
    <property type="entry name" value="Endonuclease III-like protein 1"/>
    <property type="match status" value="1"/>
</dbReference>
<evidence type="ECO:0000256" key="9">
    <source>
        <dbReference type="ARBA" id="ARBA00023014"/>
    </source>
</evidence>
<dbReference type="GO" id="GO:0006285">
    <property type="term" value="P:base-excision repair, AP site formation"/>
    <property type="evidence" value="ECO:0007669"/>
    <property type="project" value="UniProtKB-UniRule"/>
</dbReference>
<dbReference type="InterPro" id="IPR023170">
    <property type="entry name" value="HhH_base_excis_C"/>
</dbReference>
<keyword evidence="6 13" id="KW-0378">Hydrolase</keyword>
<evidence type="ECO:0000256" key="10">
    <source>
        <dbReference type="ARBA" id="ARBA00023204"/>
    </source>
</evidence>
<evidence type="ECO:0000256" key="12">
    <source>
        <dbReference type="ARBA" id="ARBA00023295"/>
    </source>
</evidence>
<keyword evidence="7" id="KW-0809">Transit peptide</keyword>
<dbReference type="WBParaSite" id="ACRNAN_scaffold9367.g19857.t1">
    <property type="protein sequence ID" value="ACRNAN_scaffold9367.g19857.t1"/>
    <property type="gene ID" value="ACRNAN_scaffold9367.g19857"/>
</dbReference>
<dbReference type="GO" id="GO:0005634">
    <property type="term" value="C:nucleus"/>
    <property type="evidence" value="ECO:0007669"/>
    <property type="project" value="UniProtKB-SubCell"/>
</dbReference>
<keyword evidence="15" id="KW-1185">Reference proteome</keyword>
<evidence type="ECO:0000256" key="11">
    <source>
        <dbReference type="ARBA" id="ARBA00023239"/>
    </source>
</evidence>
<dbReference type="Gene3D" id="1.10.1670.10">
    <property type="entry name" value="Helix-hairpin-Helix base-excision DNA repair enzymes (C-terminal)"/>
    <property type="match status" value="1"/>
</dbReference>
<keyword evidence="13" id="KW-0496">Mitochondrion</keyword>
<dbReference type="GO" id="GO:0005739">
    <property type="term" value="C:mitochondrion"/>
    <property type="evidence" value="ECO:0007669"/>
    <property type="project" value="UniProtKB-SubCell"/>
</dbReference>
<dbReference type="GO" id="GO:0003677">
    <property type="term" value="F:DNA binding"/>
    <property type="evidence" value="ECO:0007669"/>
    <property type="project" value="UniProtKB-UniRule"/>
</dbReference>
<dbReference type="GO" id="GO:0140078">
    <property type="term" value="F:class I DNA-(apurinic or apyrimidinic site) endonuclease activity"/>
    <property type="evidence" value="ECO:0007669"/>
    <property type="project" value="UniProtKB-EC"/>
</dbReference>
<dbReference type="CDD" id="cd00056">
    <property type="entry name" value="ENDO3c"/>
    <property type="match status" value="1"/>
</dbReference>
<dbReference type="FunFam" id="1.10.1670.10:FF:000003">
    <property type="entry name" value="Endonuclease III homolog"/>
    <property type="match status" value="1"/>
</dbReference>
<comment type="caution">
    <text evidence="13">Lacks conserved residue(s) required for the propagation of feature annotation.</text>
</comment>
<evidence type="ECO:0000256" key="1">
    <source>
        <dbReference type="ARBA" id="ARBA00001966"/>
    </source>
</evidence>
<keyword evidence="5 13" id="KW-0227">DNA damage</keyword>
<accession>A0A914ELW9</accession>
<comment type="catalytic activity">
    <reaction evidence="13">
        <text>2'-deoxyribonucleotide-(2'-deoxyribose 5'-phosphate)-2'-deoxyribonucleotide-DNA = a 3'-end 2'-deoxyribonucleotide-(2,3-dehydro-2,3-deoxyribose 5'-phosphate)-DNA + a 5'-end 5'-phospho-2'-deoxyribonucleoside-DNA + H(+)</text>
        <dbReference type="Rhea" id="RHEA:66592"/>
        <dbReference type="Rhea" id="RHEA-COMP:13180"/>
        <dbReference type="Rhea" id="RHEA-COMP:16897"/>
        <dbReference type="Rhea" id="RHEA-COMP:17067"/>
        <dbReference type="ChEBI" id="CHEBI:15378"/>
        <dbReference type="ChEBI" id="CHEBI:136412"/>
        <dbReference type="ChEBI" id="CHEBI:157695"/>
        <dbReference type="ChEBI" id="CHEBI:167181"/>
        <dbReference type="EC" id="4.2.99.18"/>
    </reaction>
</comment>
<proteinExistence type="inferred from homology"/>
<dbReference type="SMART" id="SM00525">
    <property type="entry name" value="FES"/>
    <property type="match status" value="1"/>
</dbReference>
<evidence type="ECO:0000259" key="14">
    <source>
        <dbReference type="SMART" id="SM00478"/>
    </source>
</evidence>
<organism evidence="15 16">
    <name type="scientific">Acrobeloides nanus</name>
    <dbReference type="NCBI Taxonomy" id="290746"/>
    <lineage>
        <taxon>Eukaryota</taxon>
        <taxon>Metazoa</taxon>
        <taxon>Ecdysozoa</taxon>
        <taxon>Nematoda</taxon>
        <taxon>Chromadorea</taxon>
        <taxon>Rhabditida</taxon>
        <taxon>Tylenchina</taxon>
        <taxon>Cephalobomorpha</taxon>
        <taxon>Cephaloboidea</taxon>
        <taxon>Cephalobidae</taxon>
        <taxon>Acrobeloides</taxon>
    </lineage>
</organism>
<evidence type="ECO:0000256" key="2">
    <source>
        <dbReference type="ARBA" id="ARBA00008343"/>
    </source>
</evidence>
<evidence type="ECO:0000313" key="16">
    <source>
        <dbReference type="WBParaSite" id="ACRNAN_scaffold9367.g19857.t1"/>
    </source>
</evidence>
<comment type="function">
    <text evidence="13">Bifunctional DNA N-glycosylase with associated apurinic/apyrimidinic (AP) lyase function that catalyzes the first step in base excision repair (BER), the primary repair pathway for the repair of oxidative DNA damage. The DNA N-glycosylase activity releases the damaged DNA base from DNA by cleaving the N-glycosidic bond, leaving an AP site. The AP lyase activity cleaves the phosphodiester bond 3' to the AP site by a beta-elimination. Primarily recognizes and repairs oxidative base damage of pyrimidines.</text>
</comment>
<dbReference type="InterPro" id="IPR003265">
    <property type="entry name" value="HhH-GPD_domain"/>
</dbReference>
<comment type="subcellular location">
    <subcellularLocation>
        <location evidence="13">Nucleus</location>
    </subcellularLocation>
    <subcellularLocation>
        <location evidence="13">Mitochondrion</location>
    </subcellularLocation>
</comment>
<protein>
    <recommendedName>
        <fullName evidence="13">Endonuclease III homolog</fullName>
        <ecNumber evidence="13">3.2.2.-</ecNumber>
        <ecNumber evidence="13">4.2.99.18</ecNumber>
    </recommendedName>
    <alternativeName>
        <fullName evidence="13">Bifunctional DNA N-glycosylase/DNA-(apurinic or apyrimidinic site) lyase</fullName>
        <shortName evidence="13">DNA glycosylase/AP lyase</shortName>
    </alternativeName>
</protein>
<dbReference type="PANTHER" id="PTHR43286:SF1">
    <property type="entry name" value="ENDONUCLEASE III-LIKE PROTEIN 1"/>
    <property type="match status" value="1"/>
</dbReference>
<evidence type="ECO:0000256" key="3">
    <source>
        <dbReference type="ARBA" id="ARBA00022485"/>
    </source>
</evidence>
<dbReference type="AlphaFoldDB" id="A0A914ELW9"/>
<name>A0A914ELW9_9BILA</name>
<dbReference type="InterPro" id="IPR003651">
    <property type="entry name" value="Endonuclease3_FeS-loop_motif"/>
</dbReference>
<dbReference type="GO" id="GO:0000703">
    <property type="term" value="F:oxidized pyrimidine nucleobase lesion DNA N-glycosylase activity"/>
    <property type="evidence" value="ECO:0007669"/>
    <property type="project" value="UniProtKB-UniRule"/>
</dbReference>